<proteinExistence type="predicted"/>
<feature type="region of interest" description="Disordered" evidence="1">
    <location>
        <begin position="1"/>
        <end position="28"/>
    </location>
</feature>
<dbReference type="Proteomes" id="UP000250235">
    <property type="component" value="Unassembled WGS sequence"/>
</dbReference>
<dbReference type="EMBL" id="KV018104">
    <property type="protein sequence ID" value="KZV17673.1"/>
    <property type="molecule type" value="Genomic_DNA"/>
</dbReference>
<evidence type="ECO:0000256" key="1">
    <source>
        <dbReference type="SAM" id="MobiDB-lite"/>
    </source>
</evidence>
<feature type="compositionally biased region" description="Basic residues" evidence="1">
    <location>
        <begin position="1"/>
        <end position="17"/>
    </location>
</feature>
<evidence type="ECO:0000313" key="2">
    <source>
        <dbReference type="EMBL" id="KZV17673.1"/>
    </source>
</evidence>
<dbReference type="AlphaFoldDB" id="A0A2Z7A7X9"/>
<reference evidence="2 3" key="1">
    <citation type="journal article" date="2015" name="Proc. Natl. Acad. Sci. U.S.A.">
        <title>The resurrection genome of Boea hygrometrica: A blueprint for survival of dehydration.</title>
        <authorList>
            <person name="Xiao L."/>
            <person name="Yang G."/>
            <person name="Zhang L."/>
            <person name="Yang X."/>
            <person name="Zhao S."/>
            <person name="Ji Z."/>
            <person name="Zhou Q."/>
            <person name="Hu M."/>
            <person name="Wang Y."/>
            <person name="Chen M."/>
            <person name="Xu Y."/>
            <person name="Jin H."/>
            <person name="Xiao X."/>
            <person name="Hu G."/>
            <person name="Bao F."/>
            <person name="Hu Y."/>
            <person name="Wan P."/>
            <person name="Li L."/>
            <person name="Deng X."/>
            <person name="Kuang T."/>
            <person name="Xiang C."/>
            <person name="Zhu J.K."/>
            <person name="Oliver M.J."/>
            <person name="He Y."/>
        </authorList>
    </citation>
    <scope>NUCLEOTIDE SEQUENCE [LARGE SCALE GENOMIC DNA]</scope>
    <source>
        <strain evidence="3">cv. XS01</strain>
    </source>
</reference>
<organism evidence="2 3">
    <name type="scientific">Dorcoceras hygrometricum</name>
    <dbReference type="NCBI Taxonomy" id="472368"/>
    <lineage>
        <taxon>Eukaryota</taxon>
        <taxon>Viridiplantae</taxon>
        <taxon>Streptophyta</taxon>
        <taxon>Embryophyta</taxon>
        <taxon>Tracheophyta</taxon>
        <taxon>Spermatophyta</taxon>
        <taxon>Magnoliopsida</taxon>
        <taxon>eudicotyledons</taxon>
        <taxon>Gunneridae</taxon>
        <taxon>Pentapetalae</taxon>
        <taxon>asterids</taxon>
        <taxon>lamiids</taxon>
        <taxon>Lamiales</taxon>
        <taxon>Gesneriaceae</taxon>
        <taxon>Didymocarpoideae</taxon>
        <taxon>Trichosporeae</taxon>
        <taxon>Loxocarpinae</taxon>
        <taxon>Dorcoceras</taxon>
    </lineage>
</organism>
<accession>A0A2Z7A7X9</accession>
<evidence type="ECO:0000313" key="3">
    <source>
        <dbReference type="Proteomes" id="UP000250235"/>
    </source>
</evidence>
<keyword evidence="3" id="KW-1185">Reference proteome</keyword>
<gene>
    <name evidence="2" type="ORF">F511_15351</name>
</gene>
<protein>
    <submittedName>
        <fullName evidence="2">TMV resistance protein N-like</fullName>
    </submittedName>
</protein>
<sequence length="378" mass="41977">MARGRNKRGAPMRHRAPSHGASPRPTRKILSTGCWPTSTIARQAHGAADDVLVVMRDKARMLPPEICATIEPDISSSGRPCLGLLRAASARNSPHQPCNLHGHRATSALPRAGRNAAMRGGAVEVALPKTLPMLNTLSSVTVRESRIQYLCDPQWFRDTASRGPTTIVAPESQFRTCPTDHVNKRIMMAMHVKSIKSDITRFKVLGILGNKISKQTTGWCLTSHYPYFHATIVSIMALGVDLQPTPLDYSSPRNSIIKAHEASIRYRSSTLNNSKLVQEQIGEISGWKNCDNPVFLKKIGGSLQLHMTNEAVLVDKSDSLKISMTLRRYVRHVATKYDFELSCFVVFDSVFYRELFGDKSIEASILGILLYEHKLSPY</sequence>
<name>A0A2Z7A7X9_9LAMI</name>